<evidence type="ECO:0000313" key="2">
    <source>
        <dbReference type="Proteomes" id="UP000007151"/>
    </source>
</evidence>
<dbReference type="KEGG" id="dpl:KGM_204587"/>
<dbReference type="AlphaFoldDB" id="A0A212FAM5"/>
<protein>
    <submittedName>
        <fullName evidence="1">Uncharacterized protein</fullName>
    </submittedName>
</protein>
<name>A0A212FAM5_DANPL</name>
<gene>
    <name evidence="1" type="ORF">KGM_204587</name>
</gene>
<sequence length="107" mass="11959">MNFVKSVLVLTQCLECQAISWNTKLNIKSLSEPKCIALRIALHHQNAQGSWSPEKAQSVLGRLNIASSVVLQKAIPLSDNAYHSQQLPVNHPYHQKILAELDVLKLH</sequence>
<dbReference type="Proteomes" id="UP000007151">
    <property type="component" value="Unassembled WGS sequence"/>
</dbReference>
<evidence type="ECO:0000313" key="1">
    <source>
        <dbReference type="EMBL" id="OWR50796.1"/>
    </source>
</evidence>
<proteinExistence type="predicted"/>
<dbReference type="EMBL" id="AGBW02009444">
    <property type="protein sequence ID" value="OWR50796.1"/>
    <property type="molecule type" value="Genomic_DNA"/>
</dbReference>
<dbReference type="InParanoid" id="A0A212FAM5"/>
<reference evidence="1 2" key="1">
    <citation type="journal article" date="2011" name="Cell">
        <title>The monarch butterfly genome yields insights into long-distance migration.</title>
        <authorList>
            <person name="Zhan S."/>
            <person name="Merlin C."/>
            <person name="Boore J.L."/>
            <person name="Reppert S.M."/>
        </authorList>
    </citation>
    <scope>NUCLEOTIDE SEQUENCE [LARGE SCALE GENOMIC DNA]</scope>
    <source>
        <strain evidence="1">F-2</strain>
    </source>
</reference>
<keyword evidence="2" id="KW-1185">Reference proteome</keyword>
<accession>A0A212FAM5</accession>
<comment type="caution">
    <text evidence="1">The sequence shown here is derived from an EMBL/GenBank/DDBJ whole genome shotgun (WGS) entry which is preliminary data.</text>
</comment>
<organism evidence="1 2">
    <name type="scientific">Danaus plexippus plexippus</name>
    <dbReference type="NCBI Taxonomy" id="278856"/>
    <lineage>
        <taxon>Eukaryota</taxon>
        <taxon>Metazoa</taxon>
        <taxon>Ecdysozoa</taxon>
        <taxon>Arthropoda</taxon>
        <taxon>Hexapoda</taxon>
        <taxon>Insecta</taxon>
        <taxon>Pterygota</taxon>
        <taxon>Neoptera</taxon>
        <taxon>Endopterygota</taxon>
        <taxon>Lepidoptera</taxon>
        <taxon>Glossata</taxon>
        <taxon>Ditrysia</taxon>
        <taxon>Papilionoidea</taxon>
        <taxon>Nymphalidae</taxon>
        <taxon>Danainae</taxon>
        <taxon>Danaini</taxon>
        <taxon>Danaina</taxon>
        <taxon>Danaus</taxon>
        <taxon>Danaus</taxon>
    </lineage>
</organism>